<gene>
    <name evidence="4" type="primary">aat</name>
    <name evidence="5" type="synonym">aat2</name>
    <name evidence="5" type="ORF">HMPREF9123_0997</name>
</gene>
<evidence type="ECO:0000256" key="3">
    <source>
        <dbReference type="ARBA" id="ARBA00023315"/>
    </source>
</evidence>
<dbReference type="GO" id="GO:0030163">
    <property type="term" value="P:protein catabolic process"/>
    <property type="evidence" value="ECO:0007669"/>
    <property type="project" value="UniProtKB-UniRule"/>
</dbReference>
<dbReference type="Gene3D" id="3.40.630.70">
    <property type="entry name" value="Leucyl/phenylalanyl-tRNA-protein transferase, C-terminal domain"/>
    <property type="match status" value="1"/>
</dbReference>
<keyword evidence="1 4" id="KW-0963">Cytoplasm</keyword>
<sequence>MAAILADERRTGFCFTIALFAGDAAMSVPFLPPHDYRFPDPVFAPRETDVLVGVSGDLDAGRLLAAYRAGVFPWFAEGGLFYWFAVSPRAVLLPQNLHVGRSLAKTLRNRAYRVTANRCFARVIAACAGKARPGQEGTWIAPEFQTAYARLHALGHAHSFECWLPDAGGRLRLAGGFYGVQIGRVFYGESMFADAPDASKIAFACAVPYLAGCGVALIDCQQDTEHLRRFGSHTVGFADFQTALRDLNEEPLWREIGRMVADTGCAGMVEAV</sequence>
<dbReference type="STRING" id="267212.GCA_001063965_00465"/>
<dbReference type="Pfam" id="PF03588">
    <property type="entry name" value="Leu_Phe_trans"/>
    <property type="match status" value="1"/>
</dbReference>
<dbReference type="GO" id="GO:0005737">
    <property type="term" value="C:cytoplasm"/>
    <property type="evidence" value="ECO:0007669"/>
    <property type="project" value="UniProtKB-SubCell"/>
</dbReference>
<dbReference type="GO" id="GO:0008914">
    <property type="term" value="F:leucyl-tRNA--protein transferase activity"/>
    <property type="evidence" value="ECO:0007669"/>
    <property type="project" value="UniProtKB-UniRule"/>
</dbReference>
<dbReference type="Proteomes" id="UP000004105">
    <property type="component" value="Unassembled WGS sequence"/>
</dbReference>
<proteinExistence type="inferred from homology"/>
<comment type="catalytic activity">
    <reaction evidence="4">
        <text>N-terminal L-lysyl-[protein] + L-leucyl-tRNA(Leu) = N-terminal L-leucyl-L-lysyl-[protein] + tRNA(Leu) + H(+)</text>
        <dbReference type="Rhea" id="RHEA:12340"/>
        <dbReference type="Rhea" id="RHEA-COMP:9613"/>
        <dbReference type="Rhea" id="RHEA-COMP:9622"/>
        <dbReference type="Rhea" id="RHEA-COMP:12670"/>
        <dbReference type="Rhea" id="RHEA-COMP:12671"/>
        <dbReference type="ChEBI" id="CHEBI:15378"/>
        <dbReference type="ChEBI" id="CHEBI:65249"/>
        <dbReference type="ChEBI" id="CHEBI:78442"/>
        <dbReference type="ChEBI" id="CHEBI:78494"/>
        <dbReference type="ChEBI" id="CHEBI:133043"/>
        <dbReference type="EC" id="2.3.2.6"/>
    </reaction>
</comment>
<dbReference type="SUPFAM" id="SSF55729">
    <property type="entry name" value="Acyl-CoA N-acyltransferases (Nat)"/>
    <property type="match status" value="1"/>
</dbReference>
<dbReference type="EC" id="2.3.2.6" evidence="4"/>
<dbReference type="InterPro" id="IPR016181">
    <property type="entry name" value="Acyl_CoA_acyltransferase"/>
</dbReference>
<dbReference type="InterPro" id="IPR004616">
    <property type="entry name" value="Leu/Phe-tRNA_Trfase"/>
</dbReference>
<evidence type="ECO:0000313" key="5">
    <source>
        <dbReference type="EMBL" id="EGF11353.1"/>
    </source>
</evidence>
<evidence type="ECO:0000256" key="2">
    <source>
        <dbReference type="ARBA" id="ARBA00022679"/>
    </source>
</evidence>
<comment type="caution">
    <text evidence="5">The sequence shown here is derived from an EMBL/GenBank/DDBJ whole genome shotgun (WGS) entry which is preliminary data.</text>
</comment>
<accession>F2BB93</accession>
<keyword evidence="6" id="KW-1185">Reference proteome</keyword>
<comment type="function">
    <text evidence="4">Functions in the N-end rule pathway of protein degradation where it conjugates Leu, Phe and, less efficiently, Met from aminoacyl-tRNAs to the N-termini of proteins containing an N-terminal arginine or lysine.</text>
</comment>
<reference evidence="5 6" key="1">
    <citation type="submission" date="2011-02" db="EMBL/GenBank/DDBJ databases">
        <authorList>
            <person name="Muzny D."/>
            <person name="Qin X."/>
            <person name="Deng J."/>
            <person name="Jiang H."/>
            <person name="Liu Y."/>
            <person name="Qu J."/>
            <person name="Song X.-Z."/>
            <person name="Zhang L."/>
            <person name="Thornton R."/>
            <person name="Coyle M."/>
            <person name="Francisco L."/>
            <person name="Jackson L."/>
            <person name="Javaid M."/>
            <person name="Korchina V."/>
            <person name="Kovar C."/>
            <person name="Mata R."/>
            <person name="Mathew T."/>
            <person name="Ngo R."/>
            <person name="Nguyen L."/>
            <person name="Nguyen N."/>
            <person name="Okwuonu G."/>
            <person name="Ongeri F."/>
            <person name="Pham C."/>
            <person name="Simmons D."/>
            <person name="Wilczek-Boney K."/>
            <person name="Hale W."/>
            <person name="Jakkamsetti A."/>
            <person name="Pham P."/>
            <person name="Ruth R."/>
            <person name="San Lucas F."/>
            <person name="Warren J."/>
            <person name="Zhang J."/>
            <person name="Zhao Z."/>
            <person name="Zhou C."/>
            <person name="Zhu D."/>
            <person name="Lee S."/>
            <person name="Bess C."/>
            <person name="Blankenburg K."/>
            <person name="Forbes L."/>
            <person name="Fu Q."/>
            <person name="Gubbala S."/>
            <person name="Hirani K."/>
            <person name="Jayaseelan J.C."/>
            <person name="Lara F."/>
            <person name="Munidasa M."/>
            <person name="Palculict T."/>
            <person name="Patil S."/>
            <person name="Pu L.-L."/>
            <person name="Saada N."/>
            <person name="Tang L."/>
            <person name="Weissenberger G."/>
            <person name="Zhu Y."/>
            <person name="Hemphill L."/>
            <person name="Shang Y."/>
            <person name="Youmans B."/>
            <person name="Ayvaz T."/>
            <person name="Ross M."/>
            <person name="Santibanez J."/>
            <person name="Aqrawi P."/>
            <person name="Gross S."/>
            <person name="Joshi V."/>
            <person name="Fowler G."/>
            <person name="Nazareth L."/>
            <person name="Reid J."/>
            <person name="Worley K."/>
            <person name="Petrosino J."/>
            <person name="Highlander S."/>
            <person name="Gibbs R."/>
        </authorList>
    </citation>
    <scope>NUCLEOTIDE SEQUENCE [LARGE SCALE GENOMIC DNA]</scope>
    <source>
        <strain evidence="5 6">ATCC BAA-1200</strain>
    </source>
</reference>
<dbReference type="HOGENOM" id="CLU_075045_0_0_4"/>
<protein>
    <recommendedName>
        <fullName evidence="4">Leucyl/phenylalanyl-tRNA--protein transferase</fullName>
        <ecNumber evidence="4">2.3.2.6</ecNumber>
    </recommendedName>
    <alternativeName>
        <fullName evidence="4">L/F-transferase</fullName>
    </alternativeName>
    <alternativeName>
        <fullName evidence="4">Leucyltransferase</fullName>
    </alternativeName>
    <alternativeName>
        <fullName evidence="4">Phenyalanyltransferase</fullName>
    </alternativeName>
</protein>
<evidence type="ECO:0000256" key="1">
    <source>
        <dbReference type="ARBA" id="ARBA00022490"/>
    </source>
</evidence>
<dbReference type="InterPro" id="IPR042203">
    <property type="entry name" value="Leu/Phe-tRNA_Trfase_C"/>
</dbReference>
<dbReference type="HAMAP" id="MF_00688">
    <property type="entry name" value="Leu_Phe_trans"/>
    <property type="match status" value="1"/>
</dbReference>
<dbReference type="Gene3D" id="3.30.70.3550">
    <property type="entry name" value="Leucyl/phenylalanyl-tRNA-protein transferase, N-terminal domain"/>
    <property type="match status" value="1"/>
</dbReference>
<dbReference type="AlphaFoldDB" id="F2BB93"/>
<comment type="similarity">
    <text evidence="4">Belongs to the L/F-transferase family.</text>
</comment>
<keyword evidence="3 4" id="KW-0012">Acyltransferase</keyword>
<dbReference type="EMBL" id="AFAY01000020">
    <property type="protein sequence ID" value="EGF11353.1"/>
    <property type="molecule type" value="Genomic_DNA"/>
</dbReference>
<evidence type="ECO:0000256" key="4">
    <source>
        <dbReference type="HAMAP-Rule" id="MF_00688"/>
    </source>
</evidence>
<dbReference type="InterPro" id="IPR042221">
    <property type="entry name" value="Leu/Phe-tRNA_Trfase_N"/>
</dbReference>
<comment type="catalytic activity">
    <reaction evidence="4">
        <text>N-terminal L-arginyl-[protein] + L-leucyl-tRNA(Leu) = N-terminal L-leucyl-L-arginyl-[protein] + tRNA(Leu) + H(+)</text>
        <dbReference type="Rhea" id="RHEA:50416"/>
        <dbReference type="Rhea" id="RHEA-COMP:9613"/>
        <dbReference type="Rhea" id="RHEA-COMP:9622"/>
        <dbReference type="Rhea" id="RHEA-COMP:12672"/>
        <dbReference type="Rhea" id="RHEA-COMP:12673"/>
        <dbReference type="ChEBI" id="CHEBI:15378"/>
        <dbReference type="ChEBI" id="CHEBI:64719"/>
        <dbReference type="ChEBI" id="CHEBI:78442"/>
        <dbReference type="ChEBI" id="CHEBI:78494"/>
        <dbReference type="ChEBI" id="CHEBI:133044"/>
        <dbReference type="EC" id="2.3.2.6"/>
    </reaction>
</comment>
<dbReference type="NCBIfam" id="TIGR00667">
    <property type="entry name" value="aat"/>
    <property type="match status" value="1"/>
</dbReference>
<comment type="subcellular location">
    <subcellularLocation>
        <location evidence="4">Cytoplasm</location>
    </subcellularLocation>
</comment>
<name>F2BB93_9NEIS</name>
<keyword evidence="2 4" id="KW-0808">Transferase</keyword>
<dbReference type="PANTHER" id="PTHR30098">
    <property type="entry name" value="LEUCYL/PHENYLALANYL-TRNA--PROTEIN TRANSFERASE"/>
    <property type="match status" value="1"/>
</dbReference>
<dbReference type="PANTHER" id="PTHR30098:SF2">
    <property type="entry name" value="LEUCYL_PHENYLALANYL-TRNA--PROTEIN TRANSFERASE"/>
    <property type="match status" value="1"/>
</dbReference>
<organism evidence="5 6">
    <name type="scientific">Neisseria bacilliformis ATCC BAA-1200</name>
    <dbReference type="NCBI Taxonomy" id="888742"/>
    <lineage>
        <taxon>Bacteria</taxon>
        <taxon>Pseudomonadati</taxon>
        <taxon>Pseudomonadota</taxon>
        <taxon>Betaproteobacteria</taxon>
        <taxon>Neisseriales</taxon>
        <taxon>Neisseriaceae</taxon>
        <taxon>Neisseria</taxon>
    </lineage>
</organism>
<comment type="catalytic activity">
    <reaction evidence="4">
        <text>L-phenylalanyl-tRNA(Phe) + an N-terminal L-alpha-aminoacyl-[protein] = an N-terminal L-phenylalanyl-L-alpha-aminoacyl-[protein] + tRNA(Phe)</text>
        <dbReference type="Rhea" id="RHEA:43632"/>
        <dbReference type="Rhea" id="RHEA-COMP:9668"/>
        <dbReference type="Rhea" id="RHEA-COMP:9699"/>
        <dbReference type="Rhea" id="RHEA-COMP:10636"/>
        <dbReference type="Rhea" id="RHEA-COMP:10637"/>
        <dbReference type="ChEBI" id="CHEBI:78442"/>
        <dbReference type="ChEBI" id="CHEBI:78531"/>
        <dbReference type="ChEBI" id="CHEBI:78597"/>
        <dbReference type="ChEBI" id="CHEBI:83561"/>
        <dbReference type="EC" id="2.3.2.6"/>
    </reaction>
</comment>
<evidence type="ECO:0000313" key="6">
    <source>
        <dbReference type="Proteomes" id="UP000004105"/>
    </source>
</evidence>